<comment type="caution">
    <text evidence="1">The sequence shown here is derived from an EMBL/GenBank/DDBJ whole genome shotgun (WGS) entry which is preliminary data.</text>
</comment>
<proteinExistence type="predicted"/>
<dbReference type="EMBL" id="JANIIK010000034">
    <property type="protein sequence ID" value="KAJ3614000.1"/>
    <property type="molecule type" value="Genomic_DNA"/>
</dbReference>
<name>A0A9Q0EY52_9TELE</name>
<evidence type="ECO:0000313" key="1">
    <source>
        <dbReference type="EMBL" id="KAJ3614000.1"/>
    </source>
</evidence>
<dbReference type="AlphaFoldDB" id="A0A9Q0EY52"/>
<sequence>MTMRFRRALEPKDLATTKRNYYNTDGLKISTLEESLATAELNLTSDYTSPVHVEETPAAGQMLMLSTGATRSVSRRLHLFILLLLSSSCHVLHAQEFDSVLRSMIWLDSSAYQRCECCQCPIFFIAFKAVPIHGSKEQTKRQAPRMRLNGSLRTKTKLQAL</sequence>
<accession>A0A9Q0EY52</accession>
<reference evidence="1" key="1">
    <citation type="submission" date="2022-07" db="EMBL/GenBank/DDBJ databases">
        <title>Chromosome-level genome of Muraenolepis orangiensis.</title>
        <authorList>
            <person name="Kim J."/>
        </authorList>
    </citation>
    <scope>NUCLEOTIDE SEQUENCE</scope>
    <source>
        <strain evidence="1">KU_S4_2022</strain>
        <tissue evidence="1">Muscle</tissue>
    </source>
</reference>
<keyword evidence="2" id="KW-1185">Reference proteome</keyword>
<protein>
    <submittedName>
        <fullName evidence="1">Uncharacterized protein</fullName>
    </submittedName>
</protein>
<organism evidence="1 2">
    <name type="scientific">Muraenolepis orangiensis</name>
    <name type="common">Patagonian moray cod</name>
    <dbReference type="NCBI Taxonomy" id="630683"/>
    <lineage>
        <taxon>Eukaryota</taxon>
        <taxon>Metazoa</taxon>
        <taxon>Chordata</taxon>
        <taxon>Craniata</taxon>
        <taxon>Vertebrata</taxon>
        <taxon>Euteleostomi</taxon>
        <taxon>Actinopterygii</taxon>
        <taxon>Neopterygii</taxon>
        <taxon>Teleostei</taxon>
        <taxon>Neoteleostei</taxon>
        <taxon>Acanthomorphata</taxon>
        <taxon>Zeiogadaria</taxon>
        <taxon>Gadariae</taxon>
        <taxon>Gadiformes</taxon>
        <taxon>Muraenolepidoidei</taxon>
        <taxon>Muraenolepididae</taxon>
        <taxon>Muraenolepis</taxon>
    </lineage>
</organism>
<dbReference type="Proteomes" id="UP001148018">
    <property type="component" value="Unassembled WGS sequence"/>
</dbReference>
<gene>
    <name evidence="1" type="ORF">NHX12_017577</name>
</gene>
<evidence type="ECO:0000313" key="2">
    <source>
        <dbReference type="Proteomes" id="UP001148018"/>
    </source>
</evidence>